<evidence type="ECO:0000313" key="3">
    <source>
        <dbReference type="Proteomes" id="UP001596547"/>
    </source>
</evidence>
<sequence>MTPDTAFDLVADAHRRVVLYHLIDGDGTATRRELVERIASWEEARDSDDSPEGIRRRVAINLAHVHLPKLSEAGIVEYDARGEDVALADGAADLAPLLELARPADDFVTME</sequence>
<dbReference type="RefSeq" id="WP_276302765.1">
    <property type="nucleotide sequence ID" value="NZ_CP119992.1"/>
</dbReference>
<dbReference type="Gene3D" id="1.10.10.10">
    <property type="entry name" value="Winged helix-like DNA-binding domain superfamily/Winged helix DNA-binding domain"/>
    <property type="match status" value="1"/>
</dbReference>
<dbReference type="Proteomes" id="UP001596547">
    <property type="component" value="Unassembled WGS sequence"/>
</dbReference>
<organism evidence="2 3">
    <name type="scientific">Halomarina halobia</name>
    <dbReference type="NCBI Taxonomy" id="3033386"/>
    <lineage>
        <taxon>Archaea</taxon>
        <taxon>Methanobacteriati</taxon>
        <taxon>Methanobacteriota</taxon>
        <taxon>Stenosarchaea group</taxon>
        <taxon>Halobacteria</taxon>
        <taxon>Halobacteriales</taxon>
        <taxon>Natronomonadaceae</taxon>
        <taxon>Halomarina</taxon>
    </lineage>
</organism>
<keyword evidence="3" id="KW-1185">Reference proteome</keyword>
<dbReference type="InterPro" id="IPR055768">
    <property type="entry name" value="DUF7344"/>
</dbReference>
<feature type="domain" description="DUF7344" evidence="1">
    <location>
        <begin position="7"/>
        <end position="85"/>
    </location>
</feature>
<gene>
    <name evidence="2" type="ORF">ACFQPE_14535</name>
</gene>
<dbReference type="InterPro" id="IPR036390">
    <property type="entry name" value="WH_DNA-bd_sf"/>
</dbReference>
<accession>A0ABD6ABR3</accession>
<evidence type="ECO:0000259" key="1">
    <source>
        <dbReference type="Pfam" id="PF24035"/>
    </source>
</evidence>
<protein>
    <recommendedName>
        <fullName evidence="1">DUF7344 domain-containing protein</fullName>
    </recommendedName>
</protein>
<dbReference type="SUPFAM" id="SSF46785">
    <property type="entry name" value="Winged helix' DNA-binding domain"/>
    <property type="match status" value="1"/>
</dbReference>
<dbReference type="Pfam" id="PF24035">
    <property type="entry name" value="DUF7344"/>
    <property type="match status" value="1"/>
</dbReference>
<dbReference type="AlphaFoldDB" id="A0ABD6ABR3"/>
<dbReference type="InterPro" id="IPR036388">
    <property type="entry name" value="WH-like_DNA-bd_sf"/>
</dbReference>
<name>A0ABD6ABR3_9EURY</name>
<evidence type="ECO:0000313" key="2">
    <source>
        <dbReference type="EMBL" id="MFC7318001.1"/>
    </source>
</evidence>
<dbReference type="EMBL" id="JBHTBF010000002">
    <property type="protein sequence ID" value="MFC7318001.1"/>
    <property type="molecule type" value="Genomic_DNA"/>
</dbReference>
<comment type="caution">
    <text evidence="2">The sequence shown here is derived from an EMBL/GenBank/DDBJ whole genome shotgun (WGS) entry which is preliminary data.</text>
</comment>
<proteinExistence type="predicted"/>
<dbReference type="GeneID" id="79315316"/>
<reference evidence="2 3" key="1">
    <citation type="journal article" date="2019" name="Int. J. Syst. Evol. Microbiol.">
        <title>The Global Catalogue of Microorganisms (GCM) 10K type strain sequencing project: providing services to taxonomists for standard genome sequencing and annotation.</title>
        <authorList>
            <consortium name="The Broad Institute Genomics Platform"/>
            <consortium name="The Broad Institute Genome Sequencing Center for Infectious Disease"/>
            <person name="Wu L."/>
            <person name="Ma J."/>
        </authorList>
    </citation>
    <scope>NUCLEOTIDE SEQUENCE [LARGE SCALE GENOMIC DNA]</scope>
    <source>
        <strain evidence="2 3">PSR21</strain>
    </source>
</reference>